<gene>
    <name evidence="3" type="ORF">V9T40_010776</name>
</gene>
<feature type="compositionally biased region" description="Basic and acidic residues" evidence="1">
    <location>
        <begin position="194"/>
        <end position="206"/>
    </location>
</feature>
<keyword evidence="2" id="KW-0472">Membrane</keyword>
<keyword evidence="4" id="KW-1185">Reference proteome</keyword>
<dbReference type="AlphaFoldDB" id="A0AAN9T4R8"/>
<name>A0AAN9T4R8_9HEMI</name>
<keyword evidence="2" id="KW-1133">Transmembrane helix</keyword>
<reference evidence="3 4" key="1">
    <citation type="submission" date="2024-03" db="EMBL/GenBank/DDBJ databases">
        <title>Adaptation during the transition from Ophiocordyceps entomopathogen to insect associate is accompanied by gene loss and intensified selection.</title>
        <authorList>
            <person name="Ward C.M."/>
            <person name="Onetto C.A."/>
            <person name="Borneman A.R."/>
        </authorList>
    </citation>
    <scope>NUCLEOTIDE SEQUENCE [LARGE SCALE GENOMIC DNA]</scope>
    <source>
        <strain evidence="3">AWRI1</strain>
        <tissue evidence="3">Single Adult Female</tissue>
    </source>
</reference>
<feature type="transmembrane region" description="Helical" evidence="2">
    <location>
        <begin position="297"/>
        <end position="317"/>
    </location>
</feature>
<comment type="caution">
    <text evidence="3">The sequence shown here is derived from an EMBL/GenBank/DDBJ whole genome shotgun (WGS) entry which is preliminary data.</text>
</comment>
<accession>A0AAN9T4R8</accession>
<evidence type="ECO:0000313" key="4">
    <source>
        <dbReference type="Proteomes" id="UP001367676"/>
    </source>
</evidence>
<feature type="region of interest" description="Disordered" evidence="1">
    <location>
        <begin position="1"/>
        <end position="36"/>
    </location>
</feature>
<feature type="compositionally biased region" description="Acidic residues" evidence="1">
    <location>
        <begin position="207"/>
        <end position="216"/>
    </location>
</feature>
<feature type="region of interest" description="Disordered" evidence="1">
    <location>
        <begin position="194"/>
        <end position="216"/>
    </location>
</feature>
<dbReference type="Proteomes" id="UP001367676">
    <property type="component" value="Unassembled WGS sequence"/>
</dbReference>
<evidence type="ECO:0000256" key="2">
    <source>
        <dbReference type="SAM" id="Phobius"/>
    </source>
</evidence>
<proteinExistence type="predicted"/>
<feature type="region of interest" description="Disordered" evidence="1">
    <location>
        <begin position="234"/>
        <end position="274"/>
    </location>
</feature>
<evidence type="ECO:0000256" key="1">
    <source>
        <dbReference type="SAM" id="MobiDB-lite"/>
    </source>
</evidence>
<sequence>MASAATRGDDQNDEEAEAEEDEDEDDDDQVEKWRPAAADLVDCTVREMRLGLGIVDDATRRPLALSDSAAAAHSKNFSRFASTSQPRRRQRRRPPLLRTCCEGVTRLFLLAPPPATDAIVSTIGGRSDRSAGARTPYCDDVTAARPCRSDAPNLAALAARSHAQTRGGTRRPTLGSPECAGCVVRSIRRADDSVDCSRSRVASERESESDDDDVCECGDEDDDGTGCVVAPATRKPVGEVRPGSGGRERGGRKTRRKNTVVDDDDGEGKNGDARRAARQMARTAGGTQYATEFRGRMLLMLVPLLLLAVLVVLLLLVC</sequence>
<feature type="compositionally biased region" description="Acidic residues" evidence="1">
    <location>
        <begin position="11"/>
        <end position="29"/>
    </location>
</feature>
<organism evidence="3 4">
    <name type="scientific">Parthenolecanium corni</name>
    <dbReference type="NCBI Taxonomy" id="536013"/>
    <lineage>
        <taxon>Eukaryota</taxon>
        <taxon>Metazoa</taxon>
        <taxon>Ecdysozoa</taxon>
        <taxon>Arthropoda</taxon>
        <taxon>Hexapoda</taxon>
        <taxon>Insecta</taxon>
        <taxon>Pterygota</taxon>
        <taxon>Neoptera</taxon>
        <taxon>Paraneoptera</taxon>
        <taxon>Hemiptera</taxon>
        <taxon>Sternorrhyncha</taxon>
        <taxon>Coccoidea</taxon>
        <taxon>Coccidae</taxon>
        <taxon>Parthenolecanium</taxon>
    </lineage>
</organism>
<keyword evidence="2" id="KW-0812">Transmembrane</keyword>
<dbReference type="EMBL" id="JBBCAQ010000037">
    <property type="protein sequence ID" value="KAK7573585.1"/>
    <property type="molecule type" value="Genomic_DNA"/>
</dbReference>
<evidence type="ECO:0000313" key="3">
    <source>
        <dbReference type="EMBL" id="KAK7573585.1"/>
    </source>
</evidence>
<protein>
    <submittedName>
        <fullName evidence="3">Uncharacterized protein</fullName>
    </submittedName>
</protein>